<gene>
    <name evidence="1" type="ORF">DCC81_17930</name>
</gene>
<name>A0A2T7BIM0_9BACT</name>
<dbReference type="AlphaFoldDB" id="A0A2T7BIM0"/>
<dbReference type="EMBL" id="QCYK01000002">
    <property type="protein sequence ID" value="PUZ26118.1"/>
    <property type="molecule type" value="Genomic_DNA"/>
</dbReference>
<organism evidence="1 2">
    <name type="scientific">Chitinophaga parva</name>
    <dbReference type="NCBI Taxonomy" id="2169414"/>
    <lineage>
        <taxon>Bacteria</taxon>
        <taxon>Pseudomonadati</taxon>
        <taxon>Bacteroidota</taxon>
        <taxon>Chitinophagia</taxon>
        <taxon>Chitinophagales</taxon>
        <taxon>Chitinophagaceae</taxon>
        <taxon>Chitinophaga</taxon>
    </lineage>
</organism>
<evidence type="ECO:0000313" key="1">
    <source>
        <dbReference type="EMBL" id="PUZ26118.1"/>
    </source>
</evidence>
<dbReference type="Proteomes" id="UP000244450">
    <property type="component" value="Unassembled WGS sequence"/>
</dbReference>
<evidence type="ECO:0000313" key="2">
    <source>
        <dbReference type="Proteomes" id="UP000244450"/>
    </source>
</evidence>
<comment type="caution">
    <text evidence="1">The sequence shown here is derived from an EMBL/GenBank/DDBJ whole genome shotgun (WGS) entry which is preliminary data.</text>
</comment>
<protein>
    <submittedName>
        <fullName evidence="1">Uncharacterized protein</fullName>
    </submittedName>
</protein>
<proteinExistence type="predicted"/>
<reference evidence="1 2" key="1">
    <citation type="submission" date="2018-04" db="EMBL/GenBank/DDBJ databases">
        <title>Chitinophaga fuyangensis sp. nov., isolated from soil in a chemical factory.</title>
        <authorList>
            <person name="Chen K."/>
        </authorList>
    </citation>
    <scope>NUCLEOTIDE SEQUENCE [LARGE SCALE GENOMIC DNA]</scope>
    <source>
        <strain evidence="1 2">LY-1</strain>
    </source>
</reference>
<accession>A0A2T7BIM0</accession>
<keyword evidence="2" id="KW-1185">Reference proteome</keyword>
<sequence>MEARNEILRVLMPATNRGFMRGPNTTNKEGLDITILAHAHGKYRSLFQIQDNECRLLREAPPKAGYLMQLIQVTIS</sequence>